<gene>
    <name evidence="2" type="ORF">L3X38_018229</name>
</gene>
<evidence type="ECO:0000313" key="3">
    <source>
        <dbReference type="Proteomes" id="UP001054821"/>
    </source>
</evidence>
<keyword evidence="1" id="KW-0812">Transmembrane</keyword>
<keyword evidence="3" id="KW-1185">Reference proteome</keyword>
<reference evidence="2 3" key="1">
    <citation type="journal article" date="2022" name="G3 (Bethesda)">
        <title>Whole-genome sequence and methylome profiling of the almond [Prunus dulcis (Mill.) D.A. Webb] cultivar 'Nonpareil'.</title>
        <authorList>
            <person name="D'Amico-Willman K.M."/>
            <person name="Ouma W.Z."/>
            <person name="Meulia T."/>
            <person name="Sideli G.M."/>
            <person name="Gradziel T.M."/>
            <person name="Fresnedo-Ramirez J."/>
        </authorList>
    </citation>
    <scope>NUCLEOTIDE SEQUENCE [LARGE SCALE GENOMIC DNA]</scope>
    <source>
        <strain evidence="2">Clone GOH B32 T37-40</strain>
    </source>
</reference>
<proteinExistence type="predicted"/>
<comment type="caution">
    <text evidence="2">The sequence shown here is derived from an EMBL/GenBank/DDBJ whole genome shotgun (WGS) entry which is preliminary data.</text>
</comment>
<keyword evidence="1" id="KW-0472">Membrane</keyword>
<keyword evidence="1" id="KW-1133">Transmembrane helix</keyword>
<evidence type="ECO:0000313" key="2">
    <source>
        <dbReference type="EMBL" id="KAI5338957.1"/>
    </source>
</evidence>
<dbReference type="Proteomes" id="UP001054821">
    <property type="component" value="Chromosome 3"/>
</dbReference>
<sequence>MATIPFTSIAHPCININPLLLNLSWFVCSHNLKLAAACKTRPQQSLCLLITITTTVATTSILILHAASDDSNPKLHRAFLALQAWKRVIYSDPYNFTSTWVGTFSL</sequence>
<name>A0AAD4WBD3_PRUDU</name>
<dbReference type="AlphaFoldDB" id="A0AAD4WBD3"/>
<evidence type="ECO:0000256" key="1">
    <source>
        <dbReference type="SAM" id="Phobius"/>
    </source>
</evidence>
<protein>
    <submittedName>
        <fullName evidence="2">Uncharacterized protein</fullName>
    </submittedName>
</protein>
<accession>A0AAD4WBD3</accession>
<organism evidence="2 3">
    <name type="scientific">Prunus dulcis</name>
    <name type="common">Almond</name>
    <name type="synonym">Amygdalus dulcis</name>
    <dbReference type="NCBI Taxonomy" id="3755"/>
    <lineage>
        <taxon>Eukaryota</taxon>
        <taxon>Viridiplantae</taxon>
        <taxon>Streptophyta</taxon>
        <taxon>Embryophyta</taxon>
        <taxon>Tracheophyta</taxon>
        <taxon>Spermatophyta</taxon>
        <taxon>Magnoliopsida</taxon>
        <taxon>eudicotyledons</taxon>
        <taxon>Gunneridae</taxon>
        <taxon>Pentapetalae</taxon>
        <taxon>rosids</taxon>
        <taxon>fabids</taxon>
        <taxon>Rosales</taxon>
        <taxon>Rosaceae</taxon>
        <taxon>Amygdaloideae</taxon>
        <taxon>Amygdaleae</taxon>
        <taxon>Prunus</taxon>
    </lineage>
</organism>
<dbReference type="EMBL" id="JAJFAZ020000003">
    <property type="protein sequence ID" value="KAI5338957.1"/>
    <property type="molecule type" value="Genomic_DNA"/>
</dbReference>
<feature type="transmembrane region" description="Helical" evidence="1">
    <location>
        <begin position="46"/>
        <end position="67"/>
    </location>
</feature>